<dbReference type="PANTHER" id="PTHR42867">
    <property type="entry name" value="MEMBRANE PROTEIN-RELATED"/>
    <property type="match status" value="1"/>
</dbReference>
<protein>
    <submittedName>
        <fullName evidence="2">DUF1385 domain-containing protein</fullName>
    </submittedName>
</protein>
<dbReference type="Proteomes" id="UP001477672">
    <property type="component" value="Unassembled WGS sequence"/>
</dbReference>
<feature type="transmembrane region" description="Helical" evidence="1">
    <location>
        <begin position="190"/>
        <end position="209"/>
    </location>
</feature>
<name>A0ABV1GEK6_9FIRM</name>
<keyword evidence="1" id="KW-0812">Transmembrane</keyword>
<evidence type="ECO:0000313" key="2">
    <source>
        <dbReference type="EMBL" id="MEQ2520282.1"/>
    </source>
</evidence>
<keyword evidence="1" id="KW-0472">Membrane</keyword>
<gene>
    <name evidence="2" type="ORF">WMO24_07555</name>
</gene>
<dbReference type="EMBL" id="JBBMFA010000084">
    <property type="protein sequence ID" value="MEQ2520282.1"/>
    <property type="molecule type" value="Genomic_DNA"/>
</dbReference>
<reference evidence="2 3" key="1">
    <citation type="submission" date="2024-03" db="EMBL/GenBank/DDBJ databases">
        <title>Human intestinal bacterial collection.</title>
        <authorList>
            <person name="Pauvert C."/>
            <person name="Hitch T.C.A."/>
            <person name="Clavel T."/>
        </authorList>
    </citation>
    <scope>NUCLEOTIDE SEQUENCE [LARGE SCALE GENOMIC DNA]</scope>
    <source>
        <strain evidence="2 3">CLA-JM-H11</strain>
    </source>
</reference>
<dbReference type="Pfam" id="PF07136">
    <property type="entry name" value="DUF1385"/>
    <property type="match status" value="1"/>
</dbReference>
<proteinExistence type="predicted"/>
<comment type="caution">
    <text evidence="2">The sequence shown here is derived from an EMBL/GenBank/DDBJ whole genome shotgun (WGS) entry which is preliminary data.</text>
</comment>
<evidence type="ECO:0000256" key="1">
    <source>
        <dbReference type="SAM" id="Phobius"/>
    </source>
</evidence>
<feature type="transmembrane region" description="Helical" evidence="1">
    <location>
        <begin position="89"/>
        <end position="113"/>
    </location>
</feature>
<dbReference type="InterPro" id="IPR010787">
    <property type="entry name" value="DUF1385"/>
</dbReference>
<keyword evidence="1" id="KW-1133">Transmembrane helix</keyword>
<organism evidence="2 3">
    <name type="scientific">Ruthenibacterium intestinale</name>
    <dbReference type="NCBI Taxonomy" id="3133163"/>
    <lineage>
        <taxon>Bacteria</taxon>
        <taxon>Bacillati</taxon>
        <taxon>Bacillota</taxon>
        <taxon>Clostridia</taxon>
        <taxon>Eubacteriales</taxon>
        <taxon>Oscillospiraceae</taxon>
        <taxon>Ruthenibacterium</taxon>
    </lineage>
</organism>
<dbReference type="PANTHER" id="PTHR42867:SF1">
    <property type="entry name" value="MEMBRANE PROTEIN-RELATED"/>
    <property type="match status" value="1"/>
</dbReference>
<evidence type="ECO:0000313" key="3">
    <source>
        <dbReference type="Proteomes" id="UP001477672"/>
    </source>
</evidence>
<feature type="transmembrane region" description="Helical" evidence="1">
    <location>
        <begin position="125"/>
        <end position="145"/>
    </location>
</feature>
<keyword evidence="3" id="KW-1185">Reference proteome</keyword>
<feature type="transmembrane region" description="Helical" evidence="1">
    <location>
        <begin position="215"/>
        <end position="236"/>
    </location>
</feature>
<sequence>MMRGPKKMAMAVRQPDGEMYIETKELTTHSWQKWPLVRGVCSFVDSLVTGYHCLMKSAEVSMGEEAFEQEESKFDKWINDTFGEKAGNFVMALAAVAGGALALVLFLVIPTAMTGLLGRFVELGLWRALIEGVLKIVMLVGYMALVSRMKDIQRMFAYHGAEHKTIACYEAGLELTVENVRPCSRFHPRCGTSFLLIVVLLSILVGALITSTNTLLRIVLKLLLLPVVMGVGYEIIKFCGRHDNALTRAVSAPGLWLQHITTNEPDDSMIECAIAAVLPVLPEDPDEGKW</sequence>
<accession>A0ABV1GEK6</accession>